<evidence type="ECO:0000256" key="1">
    <source>
        <dbReference type="ARBA" id="ARBA00004418"/>
    </source>
</evidence>
<comment type="caution">
    <text evidence="5">The sequence shown here is derived from an EMBL/GenBank/DDBJ whole genome shotgun (WGS) entry which is preliminary data.</text>
</comment>
<keyword evidence="3" id="KW-0732">Signal</keyword>
<protein>
    <recommendedName>
        <fullName evidence="4">Ca3427-like PBP 2 domain-containing protein</fullName>
    </recommendedName>
</protein>
<evidence type="ECO:0000313" key="5">
    <source>
        <dbReference type="EMBL" id="KPI37893.1"/>
    </source>
</evidence>
<name>A0A0N1H138_9EURO</name>
<keyword evidence="6" id="KW-1185">Reference proteome</keyword>
<dbReference type="InterPro" id="IPR054364">
    <property type="entry name" value="Ca3427-like_PBP2"/>
</dbReference>
<evidence type="ECO:0000256" key="2">
    <source>
        <dbReference type="ARBA" id="ARBA00010742"/>
    </source>
</evidence>
<dbReference type="Pfam" id="PF22384">
    <property type="entry name" value="PBP2_Ca3427_like"/>
    <property type="match status" value="1"/>
</dbReference>
<dbReference type="Proteomes" id="UP000038010">
    <property type="component" value="Unassembled WGS sequence"/>
</dbReference>
<evidence type="ECO:0000256" key="3">
    <source>
        <dbReference type="ARBA" id="ARBA00022729"/>
    </source>
</evidence>
<comment type="subcellular location">
    <subcellularLocation>
        <location evidence="1">Periplasm</location>
    </subcellularLocation>
</comment>
<dbReference type="GeneID" id="28735054"/>
<dbReference type="EMBL" id="LFJN01000021">
    <property type="protein sequence ID" value="KPI37893.1"/>
    <property type="molecule type" value="Genomic_DNA"/>
</dbReference>
<dbReference type="PANTHER" id="PTHR30024">
    <property type="entry name" value="ALIPHATIC SULFONATES-BINDING PROTEIN-RELATED"/>
    <property type="match status" value="1"/>
</dbReference>
<dbReference type="AlphaFoldDB" id="A0A0N1H138"/>
<proteinExistence type="inferred from homology"/>
<feature type="domain" description="Ca3427-like PBP 2" evidence="4">
    <location>
        <begin position="91"/>
        <end position="195"/>
    </location>
</feature>
<sequence length="312" mass="34783">MSASPLRIGFVPEHYLLPLHLAYRASLFPYPVELVSCPSGTGQMITLIREEKLDLAIGLTEGWVAGLLTPQGQKEKGYSIVGSWVENPLRWSIVTGKDREGLHSVKELLTAGKEKGKVKVGVSRMGSGSHIMAIVLAQREGWNVEDQVSFEILGPFKELRDGVNKSSADFFMWEHFTTKGYWEGEQKELKWLGEIYTPWPSWCVVASQKRFEAPEGDPTLRSFFEAVDKGKEMFLQQQDECVRLLGTRELGCFYGEEDAREWLKGAKFFNTTEGIDTDMVDGVVKVLQGAGVLSADVTKSLSDGTIGVRRTP</sequence>
<dbReference type="GO" id="GO:0042597">
    <property type="term" value="C:periplasmic space"/>
    <property type="evidence" value="ECO:0007669"/>
    <property type="project" value="UniProtKB-SubCell"/>
</dbReference>
<accession>A0A0N1H138</accession>
<dbReference type="VEuPathDB" id="FungiDB:AB675_3147"/>
<evidence type="ECO:0000313" key="6">
    <source>
        <dbReference type="Proteomes" id="UP000038010"/>
    </source>
</evidence>
<dbReference type="RefSeq" id="XP_017997856.1">
    <property type="nucleotide sequence ID" value="XM_018143174.1"/>
</dbReference>
<organism evidence="5 6">
    <name type="scientific">Cyphellophora attinorum</name>
    <dbReference type="NCBI Taxonomy" id="1664694"/>
    <lineage>
        <taxon>Eukaryota</taxon>
        <taxon>Fungi</taxon>
        <taxon>Dikarya</taxon>
        <taxon>Ascomycota</taxon>
        <taxon>Pezizomycotina</taxon>
        <taxon>Eurotiomycetes</taxon>
        <taxon>Chaetothyriomycetidae</taxon>
        <taxon>Chaetothyriales</taxon>
        <taxon>Cyphellophoraceae</taxon>
        <taxon>Cyphellophora</taxon>
    </lineage>
</organism>
<reference evidence="5 6" key="1">
    <citation type="submission" date="2015-06" db="EMBL/GenBank/DDBJ databases">
        <title>Draft genome of the ant-associated black yeast Phialophora attae CBS 131958.</title>
        <authorList>
            <person name="Moreno L.F."/>
            <person name="Stielow B.J."/>
            <person name="de Hoog S."/>
            <person name="Vicente V.A."/>
            <person name="Weiss V.A."/>
            <person name="de Vries M."/>
            <person name="Cruz L.M."/>
            <person name="Souza E.M."/>
        </authorList>
    </citation>
    <scope>NUCLEOTIDE SEQUENCE [LARGE SCALE GENOMIC DNA]</scope>
    <source>
        <strain evidence="5 6">CBS 131958</strain>
    </source>
</reference>
<gene>
    <name evidence="5" type="ORF">AB675_3147</name>
</gene>
<dbReference type="Gene3D" id="3.40.190.10">
    <property type="entry name" value="Periplasmic binding protein-like II"/>
    <property type="match status" value="2"/>
</dbReference>
<comment type="similarity">
    <text evidence="2">Belongs to the bacterial solute-binding protein SsuA/TauA family.</text>
</comment>
<dbReference type="SUPFAM" id="SSF53850">
    <property type="entry name" value="Periplasmic binding protein-like II"/>
    <property type="match status" value="1"/>
</dbReference>
<dbReference type="OrthoDB" id="1363at2759"/>
<evidence type="ECO:0000259" key="4">
    <source>
        <dbReference type="Pfam" id="PF22384"/>
    </source>
</evidence>
<dbReference type="PANTHER" id="PTHR30024:SF47">
    <property type="entry name" value="TAURINE-BINDING PERIPLASMIC PROTEIN"/>
    <property type="match status" value="1"/>
</dbReference>